<dbReference type="EnsemblPlants" id="AES97770">
    <property type="protein sequence ID" value="AES97770"/>
    <property type="gene ID" value="MTR_5g059740"/>
</dbReference>
<accession>G7K901</accession>
<evidence type="ECO:0000313" key="3">
    <source>
        <dbReference type="EMBL" id="AES97770.1"/>
    </source>
</evidence>
<name>G7K901_MEDTR</name>
<reference evidence="4" key="4">
    <citation type="journal article" date="2018" name="Nat. Plants">
        <title>Whole-genome landscape of Medicago truncatula symbiotic genes.</title>
        <authorList>
            <person name="Pecrix Y."/>
            <person name="Gamas P."/>
            <person name="Carrere S."/>
        </authorList>
    </citation>
    <scope>NUCLEOTIDE SEQUENCE</scope>
    <source>
        <tissue evidence="4">Leaves</tissue>
    </source>
</reference>
<dbReference type="GO" id="GO:0046872">
    <property type="term" value="F:metal ion binding"/>
    <property type="evidence" value="ECO:0007669"/>
    <property type="project" value="InterPro"/>
</dbReference>
<dbReference type="Pfam" id="PF07127">
    <property type="entry name" value="Nodulin_late"/>
    <property type="match status" value="1"/>
</dbReference>
<protein>
    <submittedName>
        <fullName evidence="3">Nodule Cysteine-Rich (NCR) secreted peptide</fullName>
    </submittedName>
    <submittedName>
        <fullName evidence="4">Putative Late nodulin</fullName>
    </submittedName>
</protein>
<dbReference type="HOGENOM" id="CLU_181053_1_2_1"/>
<dbReference type="Gramene" id="rna31293">
    <property type="protein sequence ID" value="RHN55988.1"/>
    <property type="gene ID" value="gene31293"/>
</dbReference>
<reference evidence="3 6" key="2">
    <citation type="journal article" date="2014" name="BMC Genomics">
        <title>An improved genome release (version Mt4.0) for the model legume Medicago truncatula.</title>
        <authorList>
            <person name="Tang H."/>
            <person name="Krishnakumar V."/>
            <person name="Bidwell S."/>
            <person name="Rosen B."/>
            <person name="Chan A."/>
            <person name="Zhou S."/>
            <person name="Gentzbittel L."/>
            <person name="Childs K.L."/>
            <person name="Yandell M."/>
            <person name="Gundlach H."/>
            <person name="Mayer K.F."/>
            <person name="Schwartz D.C."/>
            <person name="Town C.D."/>
        </authorList>
    </citation>
    <scope>GENOME REANNOTATION</scope>
    <source>
        <strain evidence="5 6">cv. Jemalong A17</strain>
    </source>
</reference>
<evidence type="ECO:0000259" key="2">
    <source>
        <dbReference type="Pfam" id="PF07127"/>
    </source>
</evidence>
<sequence>MAKIFNFVYVMILFLSLHIFLKEVDAQRTCKTDADCPKIPSLYPTIYKCLDGICRFSEAKLLIL</sequence>
<organism evidence="3 6">
    <name type="scientific">Medicago truncatula</name>
    <name type="common">Barrel medic</name>
    <name type="synonym">Medicago tribuloides</name>
    <dbReference type="NCBI Taxonomy" id="3880"/>
    <lineage>
        <taxon>Eukaryota</taxon>
        <taxon>Viridiplantae</taxon>
        <taxon>Streptophyta</taxon>
        <taxon>Embryophyta</taxon>
        <taxon>Tracheophyta</taxon>
        <taxon>Spermatophyta</taxon>
        <taxon>Magnoliopsida</taxon>
        <taxon>eudicotyledons</taxon>
        <taxon>Gunneridae</taxon>
        <taxon>Pentapetalae</taxon>
        <taxon>rosids</taxon>
        <taxon>fabids</taxon>
        <taxon>Fabales</taxon>
        <taxon>Fabaceae</taxon>
        <taxon>Papilionoideae</taxon>
        <taxon>50 kb inversion clade</taxon>
        <taxon>NPAAA clade</taxon>
        <taxon>Hologalegina</taxon>
        <taxon>IRL clade</taxon>
        <taxon>Trifolieae</taxon>
        <taxon>Medicago</taxon>
    </lineage>
</organism>
<keyword evidence="6" id="KW-1185">Reference proteome</keyword>
<evidence type="ECO:0000313" key="5">
    <source>
        <dbReference type="EnsemblPlants" id="AES97770"/>
    </source>
</evidence>
<evidence type="ECO:0000256" key="1">
    <source>
        <dbReference type="SAM" id="SignalP"/>
    </source>
</evidence>
<feature type="chain" id="PRO_5014573438" evidence="1">
    <location>
        <begin position="27"/>
        <end position="64"/>
    </location>
</feature>
<dbReference type="Proteomes" id="UP000002051">
    <property type="component" value="Chromosome 5"/>
</dbReference>
<feature type="domain" description="Late nodulin" evidence="2">
    <location>
        <begin position="1"/>
        <end position="55"/>
    </location>
</feature>
<keyword evidence="1" id="KW-0732">Signal</keyword>
<dbReference type="AlphaFoldDB" id="G7K901"/>
<dbReference type="PaxDb" id="3880-AES97770"/>
<feature type="signal peptide" evidence="1">
    <location>
        <begin position="1"/>
        <end position="26"/>
    </location>
</feature>
<dbReference type="Proteomes" id="UP000265566">
    <property type="component" value="Chromosome 5"/>
</dbReference>
<evidence type="ECO:0000313" key="4">
    <source>
        <dbReference type="EMBL" id="RHN55988.1"/>
    </source>
</evidence>
<gene>
    <name evidence="3" type="ordered locus">MTR_5g059740</name>
    <name evidence="4" type="ORF">MtrunA17_Chr5g0424451</name>
</gene>
<dbReference type="EMBL" id="PSQE01000005">
    <property type="protein sequence ID" value="RHN55988.1"/>
    <property type="molecule type" value="Genomic_DNA"/>
</dbReference>
<reference evidence="3 6" key="1">
    <citation type="journal article" date="2011" name="Nature">
        <title>The Medicago genome provides insight into the evolution of rhizobial symbioses.</title>
        <authorList>
            <person name="Young N.D."/>
            <person name="Debelle F."/>
            <person name="Oldroyd G.E."/>
            <person name="Geurts R."/>
            <person name="Cannon S.B."/>
            <person name="Udvardi M.K."/>
            <person name="Benedito V.A."/>
            <person name="Mayer K.F."/>
            <person name="Gouzy J."/>
            <person name="Schoof H."/>
            <person name="Van de Peer Y."/>
            <person name="Proost S."/>
            <person name="Cook D.R."/>
            <person name="Meyers B.C."/>
            <person name="Spannagl M."/>
            <person name="Cheung F."/>
            <person name="De Mita S."/>
            <person name="Krishnakumar V."/>
            <person name="Gundlach H."/>
            <person name="Zhou S."/>
            <person name="Mudge J."/>
            <person name="Bharti A.K."/>
            <person name="Murray J.D."/>
            <person name="Naoumkina M.A."/>
            <person name="Rosen B."/>
            <person name="Silverstein K.A."/>
            <person name="Tang H."/>
            <person name="Rombauts S."/>
            <person name="Zhao P.X."/>
            <person name="Zhou P."/>
            <person name="Barbe V."/>
            <person name="Bardou P."/>
            <person name="Bechner M."/>
            <person name="Bellec A."/>
            <person name="Berger A."/>
            <person name="Berges H."/>
            <person name="Bidwell S."/>
            <person name="Bisseling T."/>
            <person name="Choisne N."/>
            <person name="Couloux A."/>
            <person name="Denny R."/>
            <person name="Deshpande S."/>
            <person name="Dai X."/>
            <person name="Doyle J.J."/>
            <person name="Dudez A.M."/>
            <person name="Farmer A.D."/>
            <person name="Fouteau S."/>
            <person name="Franken C."/>
            <person name="Gibelin C."/>
            <person name="Gish J."/>
            <person name="Goldstein S."/>
            <person name="Gonzalez A.J."/>
            <person name="Green P.J."/>
            <person name="Hallab A."/>
            <person name="Hartog M."/>
            <person name="Hua A."/>
            <person name="Humphray S.J."/>
            <person name="Jeong D.H."/>
            <person name="Jing Y."/>
            <person name="Jocker A."/>
            <person name="Kenton S.M."/>
            <person name="Kim D.J."/>
            <person name="Klee K."/>
            <person name="Lai H."/>
            <person name="Lang C."/>
            <person name="Lin S."/>
            <person name="Macmil S.L."/>
            <person name="Magdelenat G."/>
            <person name="Matthews L."/>
            <person name="McCorrison J."/>
            <person name="Monaghan E.L."/>
            <person name="Mun J.H."/>
            <person name="Najar F.Z."/>
            <person name="Nicholson C."/>
            <person name="Noirot C."/>
            <person name="O'Bleness M."/>
            <person name="Paule C.R."/>
            <person name="Poulain J."/>
            <person name="Prion F."/>
            <person name="Qin B."/>
            <person name="Qu C."/>
            <person name="Retzel E.F."/>
            <person name="Riddle C."/>
            <person name="Sallet E."/>
            <person name="Samain S."/>
            <person name="Samson N."/>
            <person name="Sanders I."/>
            <person name="Saurat O."/>
            <person name="Scarpelli C."/>
            <person name="Schiex T."/>
            <person name="Segurens B."/>
            <person name="Severin A.J."/>
            <person name="Sherrier D.J."/>
            <person name="Shi R."/>
            <person name="Sims S."/>
            <person name="Singer S.R."/>
            <person name="Sinharoy S."/>
            <person name="Sterck L."/>
            <person name="Viollet A."/>
            <person name="Wang B.B."/>
            <person name="Wang K."/>
            <person name="Wang M."/>
            <person name="Wang X."/>
            <person name="Warfsmann J."/>
            <person name="Weissenbach J."/>
            <person name="White D.D."/>
            <person name="White J.D."/>
            <person name="Wiley G.B."/>
            <person name="Wincker P."/>
            <person name="Xing Y."/>
            <person name="Yang L."/>
            <person name="Yao Z."/>
            <person name="Ying F."/>
            <person name="Zhai J."/>
            <person name="Zhou L."/>
            <person name="Zuber A."/>
            <person name="Denarie J."/>
            <person name="Dixon R.A."/>
            <person name="May G.D."/>
            <person name="Schwartz D.C."/>
            <person name="Rogers J."/>
            <person name="Quetier F."/>
            <person name="Town C.D."/>
            <person name="Roe B.A."/>
        </authorList>
    </citation>
    <scope>NUCLEOTIDE SEQUENCE [LARGE SCALE GENOMIC DNA]</scope>
    <source>
        <strain evidence="3">A17</strain>
        <strain evidence="5 6">cv. Jemalong A17</strain>
    </source>
</reference>
<evidence type="ECO:0000313" key="6">
    <source>
        <dbReference type="Proteomes" id="UP000002051"/>
    </source>
</evidence>
<reference evidence="5" key="3">
    <citation type="submission" date="2015-04" db="UniProtKB">
        <authorList>
            <consortium name="EnsemblPlants"/>
        </authorList>
    </citation>
    <scope>IDENTIFICATION</scope>
    <source>
        <strain evidence="5">cv. Jemalong A17</strain>
    </source>
</reference>
<proteinExistence type="predicted"/>
<dbReference type="EMBL" id="CM001221">
    <property type="protein sequence ID" value="AES97770.1"/>
    <property type="molecule type" value="Genomic_DNA"/>
</dbReference>
<dbReference type="InterPro" id="IPR009810">
    <property type="entry name" value="Nodulin_late_dom"/>
</dbReference>